<evidence type="ECO:0000313" key="1">
    <source>
        <dbReference type="EMBL" id="GFN83897.1"/>
    </source>
</evidence>
<proteinExistence type="predicted"/>
<organism evidence="1 2">
    <name type="scientific">Plakobranchus ocellatus</name>
    <dbReference type="NCBI Taxonomy" id="259542"/>
    <lineage>
        <taxon>Eukaryota</taxon>
        <taxon>Metazoa</taxon>
        <taxon>Spiralia</taxon>
        <taxon>Lophotrochozoa</taxon>
        <taxon>Mollusca</taxon>
        <taxon>Gastropoda</taxon>
        <taxon>Heterobranchia</taxon>
        <taxon>Euthyneura</taxon>
        <taxon>Panpulmonata</taxon>
        <taxon>Sacoglossa</taxon>
        <taxon>Placobranchoidea</taxon>
        <taxon>Plakobranchidae</taxon>
        <taxon>Plakobranchus</taxon>
    </lineage>
</organism>
<accession>A0AAV3YMW4</accession>
<gene>
    <name evidence="1" type="ORF">PoB_001040300</name>
</gene>
<dbReference type="EMBL" id="BLXT01001254">
    <property type="protein sequence ID" value="GFN83897.1"/>
    <property type="molecule type" value="Genomic_DNA"/>
</dbReference>
<comment type="caution">
    <text evidence="1">The sequence shown here is derived from an EMBL/GenBank/DDBJ whole genome shotgun (WGS) entry which is preliminary data.</text>
</comment>
<keyword evidence="2" id="KW-1185">Reference proteome</keyword>
<reference evidence="1 2" key="1">
    <citation type="journal article" date="2021" name="Elife">
        <title>Chloroplast acquisition without the gene transfer in kleptoplastic sea slugs, Plakobranchus ocellatus.</title>
        <authorList>
            <person name="Maeda T."/>
            <person name="Takahashi S."/>
            <person name="Yoshida T."/>
            <person name="Shimamura S."/>
            <person name="Takaki Y."/>
            <person name="Nagai Y."/>
            <person name="Toyoda A."/>
            <person name="Suzuki Y."/>
            <person name="Arimoto A."/>
            <person name="Ishii H."/>
            <person name="Satoh N."/>
            <person name="Nishiyama T."/>
            <person name="Hasebe M."/>
            <person name="Maruyama T."/>
            <person name="Minagawa J."/>
            <person name="Obokata J."/>
            <person name="Shigenobu S."/>
        </authorList>
    </citation>
    <scope>NUCLEOTIDE SEQUENCE [LARGE SCALE GENOMIC DNA]</scope>
</reference>
<sequence>MVNISSRPPGEVIGEGGLEHWFSVSLVGDSGTGRLEHWLSVSLVRDYGEDDWRLGFGISGGGYMQRRTAALAFGMMSAIYLM</sequence>
<dbReference type="Proteomes" id="UP000735302">
    <property type="component" value="Unassembled WGS sequence"/>
</dbReference>
<protein>
    <submittedName>
        <fullName evidence="1">Uncharacterized protein</fullName>
    </submittedName>
</protein>
<evidence type="ECO:0000313" key="2">
    <source>
        <dbReference type="Proteomes" id="UP000735302"/>
    </source>
</evidence>
<dbReference type="AlphaFoldDB" id="A0AAV3YMW4"/>
<name>A0AAV3YMW4_9GAST</name>